<gene>
    <name evidence="2" type="ORF">EAH76_06925</name>
</gene>
<dbReference type="Proteomes" id="UP000319931">
    <property type="component" value="Unassembled WGS sequence"/>
</dbReference>
<feature type="signal peptide" evidence="1">
    <location>
        <begin position="1"/>
        <end position="18"/>
    </location>
</feature>
<comment type="caution">
    <text evidence="2">The sequence shown here is derived from an EMBL/GenBank/DDBJ whole genome shotgun (WGS) entry which is preliminary data.</text>
</comment>
<evidence type="ECO:0000313" key="3">
    <source>
        <dbReference type="Proteomes" id="UP000319931"/>
    </source>
</evidence>
<protein>
    <submittedName>
        <fullName evidence="2">Uncharacterized protein</fullName>
    </submittedName>
</protein>
<evidence type="ECO:0000313" key="2">
    <source>
        <dbReference type="EMBL" id="TPG54393.1"/>
    </source>
</evidence>
<dbReference type="RefSeq" id="WP_140849449.1">
    <property type="nucleotide sequence ID" value="NZ_RCZC01000002.1"/>
</dbReference>
<accession>A0A502FZS9</accession>
<proteinExistence type="predicted"/>
<reference evidence="2 3" key="1">
    <citation type="journal article" date="2019" name="Environ. Microbiol.">
        <title>Species interactions and distinct microbial communities in high Arctic permafrost affected cryosols are associated with the CH4 and CO2 gas fluxes.</title>
        <authorList>
            <person name="Altshuler I."/>
            <person name="Hamel J."/>
            <person name="Turney S."/>
            <person name="Magnuson E."/>
            <person name="Levesque R."/>
            <person name="Greer C."/>
            <person name="Whyte L.G."/>
        </authorList>
    </citation>
    <scope>NUCLEOTIDE SEQUENCE [LARGE SCALE GENOMIC DNA]</scope>
    <source>
        <strain evidence="2 3">E6.1</strain>
    </source>
</reference>
<dbReference type="AlphaFoldDB" id="A0A502FZS9"/>
<organism evidence="2 3">
    <name type="scientific">Sphingomonas glacialis</name>
    <dbReference type="NCBI Taxonomy" id="658225"/>
    <lineage>
        <taxon>Bacteria</taxon>
        <taxon>Pseudomonadati</taxon>
        <taxon>Pseudomonadota</taxon>
        <taxon>Alphaproteobacteria</taxon>
        <taxon>Sphingomonadales</taxon>
        <taxon>Sphingomonadaceae</taxon>
        <taxon>Sphingomonas</taxon>
    </lineage>
</organism>
<dbReference type="EMBL" id="RCZC01000002">
    <property type="protein sequence ID" value="TPG54393.1"/>
    <property type="molecule type" value="Genomic_DNA"/>
</dbReference>
<keyword evidence="1" id="KW-0732">Signal</keyword>
<dbReference type="OrthoDB" id="7595402at2"/>
<evidence type="ECO:0000256" key="1">
    <source>
        <dbReference type="SAM" id="SignalP"/>
    </source>
</evidence>
<keyword evidence="3" id="KW-1185">Reference proteome</keyword>
<sequence>MKALLLFAPVLLAAAPQATPVAPAPPLVSVDGLPIGAIPKQQLPAHGCAAYLWTASGTRALIAMAGADPARLRVSLQGKITDLDRTAQVGASGFGFPEKAEYRSGSLVAKLTMKVETRESISAGAVVPEGLLEIDQAGQDSVIVPVAGLIGCV</sequence>
<feature type="chain" id="PRO_5021324452" evidence="1">
    <location>
        <begin position="19"/>
        <end position="153"/>
    </location>
</feature>
<name>A0A502FZS9_9SPHN</name>